<dbReference type="AlphaFoldDB" id="A0A4Q1SEE2"/>
<keyword evidence="2" id="KW-0472">Membrane</keyword>
<evidence type="ECO:0000313" key="4">
    <source>
        <dbReference type="Proteomes" id="UP000290253"/>
    </source>
</evidence>
<name>A0A4Q1SEE2_9BACT</name>
<evidence type="ECO:0000256" key="1">
    <source>
        <dbReference type="SAM" id="MobiDB-lite"/>
    </source>
</evidence>
<keyword evidence="2" id="KW-1133">Transmembrane helix</keyword>
<dbReference type="GO" id="GO:0008381">
    <property type="term" value="F:mechanosensitive monoatomic ion channel activity"/>
    <property type="evidence" value="ECO:0007669"/>
    <property type="project" value="InterPro"/>
</dbReference>
<sequence length="659" mass="71574">MNHWKRTLHLQPSSPGAGKTRSRHKPHRVLATACTLTVATFSGISGIMANGQQPVTVDVKARSQDVIAHLNAVLRFYRATSTPIQKVGEPNDIVYRDQAVALSMQAANLAFQSGNAEAGLLTSYEQQHGGAQSAATGNSQADRLQQALTKVEGQQATLKTSIAALDKQMAAGRVKNMAALQAQRKGQQESLDLSDAMYDALKKIINTSGTAGASQLTTDIGNLQRSVPELTSQAKPVAEQLTTLDASRSAGVSSQTITLFQLLSTEHSLDTLIQQNESLRQQAIAFRAPLSSIAHNLVLRGQQLSQQTLQTAPNNTGASTEQATDTELLAVTAGFRSVAAASVPLSQEVVVLEQSEANLKAWQAAVDREYKSILHSLLLRLLVIAIALVVIFLAGELWTRAANKYVRDRRRRRQLLMTRRVVVGFLSALVLLFGFITQFNSLATFAGFITAGIAVGLQTILLSVAAYFFIIGKYGIKVGDRITIASVTGDVIDVGLVRFYVMELAGSGTELKPSGRVAVFSNSVLFQAGTPLYKQLPGSDFAWHELLVKFTANADTKKASEQLLKVMHTVYDEYRHAIEQDHHDLERWMQVSSAMPEIESRVQFLGGAVQLWARFPVQLRRAAVIDEELTSALLELLTTNTELRSAVDGLPIIQPSVRG</sequence>
<dbReference type="OrthoDB" id="9809206at2"/>
<feature type="transmembrane region" description="Helical" evidence="2">
    <location>
        <begin position="445"/>
        <end position="471"/>
    </location>
</feature>
<dbReference type="PANTHER" id="PTHR30221:SF1">
    <property type="entry name" value="SMALL-CONDUCTANCE MECHANOSENSITIVE CHANNEL"/>
    <property type="match status" value="1"/>
</dbReference>
<feature type="region of interest" description="Disordered" evidence="1">
    <location>
        <begin position="1"/>
        <end position="25"/>
    </location>
</feature>
<organism evidence="3 4">
    <name type="scientific">Silvibacterium dinghuense</name>
    <dbReference type="NCBI Taxonomy" id="1560006"/>
    <lineage>
        <taxon>Bacteria</taxon>
        <taxon>Pseudomonadati</taxon>
        <taxon>Acidobacteriota</taxon>
        <taxon>Terriglobia</taxon>
        <taxon>Terriglobales</taxon>
        <taxon>Acidobacteriaceae</taxon>
        <taxon>Silvibacterium</taxon>
    </lineage>
</organism>
<evidence type="ECO:0000313" key="3">
    <source>
        <dbReference type="EMBL" id="RXS95634.1"/>
    </source>
</evidence>
<keyword evidence="2" id="KW-0812">Transmembrane</keyword>
<dbReference type="InterPro" id="IPR045275">
    <property type="entry name" value="MscS_archaea/bacteria_type"/>
</dbReference>
<comment type="caution">
    <text evidence="3">The sequence shown here is derived from an EMBL/GenBank/DDBJ whole genome shotgun (WGS) entry which is preliminary data.</text>
</comment>
<feature type="transmembrane region" description="Helical" evidence="2">
    <location>
        <begin position="29"/>
        <end position="49"/>
    </location>
</feature>
<feature type="transmembrane region" description="Helical" evidence="2">
    <location>
        <begin position="420"/>
        <end position="439"/>
    </location>
</feature>
<protein>
    <submittedName>
        <fullName evidence="3">Mechanosensitive ion channel</fullName>
    </submittedName>
</protein>
<gene>
    <name evidence="3" type="ORF">ESZ00_13830</name>
</gene>
<accession>A0A4Q1SEE2</accession>
<dbReference type="Gene3D" id="2.30.30.60">
    <property type="match status" value="1"/>
</dbReference>
<keyword evidence="4" id="KW-1185">Reference proteome</keyword>
<dbReference type="Proteomes" id="UP000290253">
    <property type="component" value="Unassembled WGS sequence"/>
</dbReference>
<dbReference type="InterPro" id="IPR023408">
    <property type="entry name" value="MscS_beta-dom_sf"/>
</dbReference>
<proteinExistence type="predicted"/>
<evidence type="ECO:0000256" key="2">
    <source>
        <dbReference type="SAM" id="Phobius"/>
    </source>
</evidence>
<reference evidence="3 4" key="1">
    <citation type="journal article" date="2016" name="Int. J. Syst. Evol. Microbiol.">
        <title>Acidipila dinghuensis sp. nov., an acidobacterium isolated from forest soil.</title>
        <authorList>
            <person name="Jiang Y.W."/>
            <person name="Wang J."/>
            <person name="Chen M.H."/>
            <person name="Lv Y.Y."/>
            <person name="Qiu L.H."/>
        </authorList>
    </citation>
    <scope>NUCLEOTIDE SEQUENCE [LARGE SCALE GENOMIC DNA]</scope>
    <source>
        <strain evidence="3 4">DHOF10</strain>
    </source>
</reference>
<feature type="transmembrane region" description="Helical" evidence="2">
    <location>
        <begin position="377"/>
        <end position="399"/>
    </location>
</feature>
<dbReference type="RefSeq" id="WP_129208830.1">
    <property type="nucleotide sequence ID" value="NZ_BMGU01000004.1"/>
</dbReference>
<dbReference type="EMBL" id="SDMK01000002">
    <property type="protein sequence ID" value="RXS95634.1"/>
    <property type="molecule type" value="Genomic_DNA"/>
</dbReference>
<dbReference type="PANTHER" id="PTHR30221">
    <property type="entry name" value="SMALL-CONDUCTANCE MECHANOSENSITIVE CHANNEL"/>
    <property type="match status" value="1"/>
</dbReference>